<dbReference type="SUPFAM" id="SSF46689">
    <property type="entry name" value="Homeodomain-like"/>
    <property type="match status" value="1"/>
</dbReference>
<dbReference type="SMART" id="SM00717">
    <property type="entry name" value="SANT"/>
    <property type="match status" value="1"/>
</dbReference>
<dbReference type="CDD" id="cd00167">
    <property type="entry name" value="SANT"/>
    <property type="match status" value="1"/>
</dbReference>
<organism evidence="3 4">
    <name type="scientific">Trapa natans</name>
    <name type="common">Water chestnut</name>
    <dbReference type="NCBI Taxonomy" id="22666"/>
    <lineage>
        <taxon>Eukaryota</taxon>
        <taxon>Viridiplantae</taxon>
        <taxon>Streptophyta</taxon>
        <taxon>Embryophyta</taxon>
        <taxon>Tracheophyta</taxon>
        <taxon>Spermatophyta</taxon>
        <taxon>Magnoliopsida</taxon>
        <taxon>eudicotyledons</taxon>
        <taxon>Gunneridae</taxon>
        <taxon>Pentapetalae</taxon>
        <taxon>rosids</taxon>
        <taxon>malvids</taxon>
        <taxon>Myrtales</taxon>
        <taxon>Lythraceae</taxon>
        <taxon>Trapa</taxon>
    </lineage>
</organism>
<dbReference type="PANTHER" id="PTHR22929:SF0">
    <property type="entry name" value="TRANSCRIPTION FACTOR TFIIIB COMPONENT B'' HOMOLOG"/>
    <property type="match status" value="1"/>
</dbReference>
<feature type="compositionally biased region" description="Basic and acidic residues" evidence="1">
    <location>
        <begin position="42"/>
        <end position="51"/>
    </location>
</feature>
<reference evidence="3 4" key="1">
    <citation type="journal article" date="2023" name="Hortic Res">
        <title>Pangenome of water caltrop reveals structural variations and asymmetric subgenome divergence after allopolyploidization.</title>
        <authorList>
            <person name="Zhang X."/>
            <person name="Chen Y."/>
            <person name="Wang L."/>
            <person name="Yuan Y."/>
            <person name="Fang M."/>
            <person name="Shi L."/>
            <person name="Lu R."/>
            <person name="Comes H.P."/>
            <person name="Ma Y."/>
            <person name="Chen Y."/>
            <person name="Huang G."/>
            <person name="Zhou Y."/>
            <person name="Zheng Z."/>
            <person name="Qiu Y."/>
        </authorList>
    </citation>
    <scope>NUCLEOTIDE SEQUENCE [LARGE SCALE GENOMIC DNA]</scope>
    <source>
        <strain evidence="3">F231</strain>
    </source>
</reference>
<comment type="caution">
    <text evidence="3">The sequence shown here is derived from an EMBL/GenBank/DDBJ whole genome shotgun (WGS) entry which is preliminary data.</text>
</comment>
<feature type="compositionally biased region" description="Polar residues" evidence="1">
    <location>
        <begin position="390"/>
        <end position="399"/>
    </location>
</feature>
<dbReference type="InterPro" id="IPR009057">
    <property type="entry name" value="Homeodomain-like_sf"/>
</dbReference>
<dbReference type="GO" id="GO:0000126">
    <property type="term" value="C:transcription factor TFIIIB complex"/>
    <property type="evidence" value="ECO:0007669"/>
    <property type="project" value="TreeGrafter"/>
</dbReference>
<accession>A0AAN7QTN9</accession>
<feature type="domain" description="Myb-like" evidence="2">
    <location>
        <begin position="555"/>
        <end position="603"/>
    </location>
</feature>
<feature type="compositionally biased region" description="Acidic residues" evidence="1">
    <location>
        <begin position="647"/>
        <end position="657"/>
    </location>
</feature>
<dbReference type="PANTHER" id="PTHR22929">
    <property type="entry name" value="RNA POLYMERASE III TRANSCRIPTION INITIATION FACTOR B"/>
    <property type="match status" value="1"/>
</dbReference>
<proteinExistence type="predicted"/>
<feature type="region of interest" description="Disordered" evidence="1">
    <location>
        <begin position="346"/>
        <end position="426"/>
    </location>
</feature>
<protein>
    <recommendedName>
        <fullName evidence="2">Myb-like domain-containing protein</fullName>
    </recommendedName>
</protein>
<evidence type="ECO:0000256" key="1">
    <source>
        <dbReference type="SAM" id="MobiDB-lite"/>
    </source>
</evidence>
<dbReference type="EMBL" id="JAXQNO010000017">
    <property type="protein sequence ID" value="KAK4779389.1"/>
    <property type="molecule type" value="Genomic_DNA"/>
</dbReference>
<feature type="compositionally biased region" description="Basic and acidic residues" evidence="1">
    <location>
        <begin position="688"/>
        <end position="700"/>
    </location>
</feature>
<feature type="region of interest" description="Disordered" evidence="1">
    <location>
        <begin position="636"/>
        <end position="720"/>
    </location>
</feature>
<evidence type="ECO:0000259" key="2">
    <source>
        <dbReference type="SMART" id="SM00717"/>
    </source>
</evidence>
<name>A0AAN7QTN9_TRANT</name>
<dbReference type="Gene3D" id="1.10.10.60">
    <property type="entry name" value="Homeodomain-like"/>
    <property type="match status" value="1"/>
</dbReference>
<evidence type="ECO:0000313" key="4">
    <source>
        <dbReference type="Proteomes" id="UP001346149"/>
    </source>
</evidence>
<keyword evidence="4" id="KW-1185">Reference proteome</keyword>
<feature type="region of interest" description="Disordered" evidence="1">
    <location>
        <begin position="505"/>
        <end position="537"/>
    </location>
</feature>
<dbReference type="InterPro" id="IPR039467">
    <property type="entry name" value="TFIIIB_B''_Myb"/>
</dbReference>
<dbReference type="GO" id="GO:0070898">
    <property type="term" value="P:RNA polymerase III preinitiation complex assembly"/>
    <property type="evidence" value="ECO:0007669"/>
    <property type="project" value="TreeGrafter"/>
</dbReference>
<dbReference type="AlphaFoldDB" id="A0AAN7QTN9"/>
<evidence type="ECO:0000313" key="3">
    <source>
        <dbReference type="EMBL" id="KAK4779389.1"/>
    </source>
</evidence>
<sequence>MMDPFEDIFAESVQKPGPSHNKFQPRARPGSKPGSKPSTVPNKEKQQEQHSLESTASVDDGLNVATNFLSDLSGIYKPKDLVISEENRQIRDPGFEIEIVGGDTSKEDTDVITAPGSNLGESHIYVNMTAEIDPIGFNCENLHELLHVPSESGGRLCKKFHPQPKGTQSSGIDMLDSSVSLPCELNKVPHDNDDWHSSHVKSSEENEDVVSHLESFDGLLTTSHNKEGNGLLSSDLSNVDGKDPLSYLESEYMDVPGSITQILEYPSIVLEEPNNEDPVSQPPDDATFDDHLETSTLNTSILRDADYPDLENISQMTNKSSIYNVDNEEGEKSSRQLKKRVAAHLPGFDGDAQDDEGFHLNHNGIANGENENDESNDWNTLEKEKAMRNSKANSCQSGKPSRKRKAAVGATDKFKEEPKKKFSHSTQRSRRCLDKRLLQTPEEEIDYQKLKIKDLILFAEHKERLAVCNENYSLLDLYFTNFLINDLIFKLILLQKKNARLSRSLSTGQSCENVSDGDHAHNREGSTLPEGEPSTNTESTVVATFNYQSYMKKTPIVRWQKQETELFYEGVRQFGTDLSLIKELFPKLTRRQIKHKLKKEERQNPMMLFEALTSRTKGHGHFQLVLERLKAAVQEKEESKLSNSEEILGEDDFEDSNLETMQDVREAAKTGENNGGNGDTEGNNEGNNDEHERSLKLDENKENDEDVDDGDFFSSYKSEF</sequence>
<feature type="compositionally biased region" description="Acidic residues" evidence="1">
    <location>
        <begin position="701"/>
        <end position="711"/>
    </location>
</feature>
<dbReference type="GO" id="GO:0001156">
    <property type="term" value="F:TFIIIC-class transcription factor complex binding"/>
    <property type="evidence" value="ECO:0007669"/>
    <property type="project" value="TreeGrafter"/>
</dbReference>
<dbReference type="Proteomes" id="UP001346149">
    <property type="component" value="Unassembled WGS sequence"/>
</dbReference>
<gene>
    <name evidence="3" type="ORF">SAY86_006917</name>
</gene>
<dbReference type="Pfam" id="PF15963">
    <property type="entry name" value="Myb_DNA-bind_7"/>
    <property type="match status" value="1"/>
</dbReference>
<feature type="region of interest" description="Disordered" evidence="1">
    <location>
        <begin position="1"/>
        <end position="58"/>
    </location>
</feature>
<dbReference type="InterPro" id="IPR001005">
    <property type="entry name" value="SANT/Myb"/>
</dbReference>